<keyword evidence="3 5" id="KW-1133">Transmembrane helix</keyword>
<dbReference type="PANTHER" id="PTHR11662:SF399">
    <property type="entry name" value="FI19708P1-RELATED"/>
    <property type="match status" value="1"/>
</dbReference>
<dbReference type="EMBL" id="JBHUHD010000001">
    <property type="protein sequence ID" value="MFD2142010.1"/>
    <property type="molecule type" value="Genomic_DNA"/>
</dbReference>
<feature type="transmembrane region" description="Helical" evidence="5">
    <location>
        <begin position="306"/>
        <end position="326"/>
    </location>
</feature>
<dbReference type="InterPro" id="IPR011701">
    <property type="entry name" value="MFS"/>
</dbReference>
<comment type="caution">
    <text evidence="7">The sequence shown here is derived from an EMBL/GenBank/DDBJ whole genome shotgun (WGS) entry which is preliminary data.</text>
</comment>
<feature type="transmembrane region" description="Helical" evidence="5">
    <location>
        <begin position="332"/>
        <end position="353"/>
    </location>
</feature>
<evidence type="ECO:0000256" key="3">
    <source>
        <dbReference type="ARBA" id="ARBA00022989"/>
    </source>
</evidence>
<keyword evidence="4 5" id="KW-0472">Membrane</keyword>
<keyword evidence="2 5" id="KW-0812">Transmembrane</keyword>
<dbReference type="Pfam" id="PF07690">
    <property type="entry name" value="MFS_1"/>
    <property type="match status" value="1"/>
</dbReference>
<dbReference type="InterPro" id="IPR020846">
    <property type="entry name" value="MFS_dom"/>
</dbReference>
<dbReference type="Proteomes" id="UP001597299">
    <property type="component" value="Unassembled WGS sequence"/>
</dbReference>
<evidence type="ECO:0000259" key="6">
    <source>
        <dbReference type="PROSITE" id="PS50850"/>
    </source>
</evidence>
<dbReference type="Gene3D" id="1.20.1250.20">
    <property type="entry name" value="MFS general substrate transporter like domains"/>
    <property type="match status" value="2"/>
</dbReference>
<evidence type="ECO:0000256" key="4">
    <source>
        <dbReference type="ARBA" id="ARBA00023136"/>
    </source>
</evidence>
<feature type="domain" description="Major facilitator superfamily (MFS) profile" evidence="6">
    <location>
        <begin position="27"/>
        <end position="420"/>
    </location>
</feature>
<keyword evidence="8" id="KW-1185">Reference proteome</keyword>
<dbReference type="PANTHER" id="PTHR11662">
    <property type="entry name" value="SOLUTE CARRIER FAMILY 17"/>
    <property type="match status" value="1"/>
</dbReference>
<feature type="transmembrane region" description="Helical" evidence="5">
    <location>
        <begin position="239"/>
        <end position="257"/>
    </location>
</feature>
<dbReference type="CDD" id="cd17319">
    <property type="entry name" value="MFS_ExuT_GudP_like"/>
    <property type="match status" value="1"/>
</dbReference>
<feature type="transmembrane region" description="Helical" evidence="5">
    <location>
        <begin position="98"/>
        <end position="120"/>
    </location>
</feature>
<feature type="transmembrane region" description="Helical" evidence="5">
    <location>
        <begin position="373"/>
        <end position="391"/>
    </location>
</feature>
<feature type="transmembrane region" description="Helical" evidence="5">
    <location>
        <begin position="277"/>
        <end position="299"/>
    </location>
</feature>
<proteinExistence type="predicted"/>
<dbReference type="InterPro" id="IPR050382">
    <property type="entry name" value="MFS_Na/Anion_cotransporter"/>
</dbReference>
<protein>
    <submittedName>
        <fullName evidence="7">MFS transporter</fullName>
    </submittedName>
</protein>
<dbReference type="RefSeq" id="WP_213351584.1">
    <property type="nucleotide sequence ID" value="NZ_JAHBGB010000006.1"/>
</dbReference>
<reference evidence="8" key="1">
    <citation type="journal article" date="2019" name="Int. J. Syst. Evol. Microbiol.">
        <title>The Global Catalogue of Microorganisms (GCM) 10K type strain sequencing project: providing services to taxonomists for standard genome sequencing and annotation.</title>
        <authorList>
            <consortium name="The Broad Institute Genomics Platform"/>
            <consortium name="The Broad Institute Genome Sequencing Center for Infectious Disease"/>
            <person name="Wu L."/>
            <person name="Ma J."/>
        </authorList>
    </citation>
    <scope>NUCLEOTIDE SEQUENCE [LARGE SCALE GENOMIC DNA]</scope>
    <source>
        <strain evidence="8">CCM 7435</strain>
    </source>
</reference>
<accession>A0ABW4Z038</accession>
<feature type="transmembrane region" description="Helical" evidence="5">
    <location>
        <begin position="187"/>
        <end position="206"/>
    </location>
</feature>
<gene>
    <name evidence="7" type="ORF">ACFSNC_16505</name>
</gene>
<name>A0ABW4Z038_9HYPH</name>
<feature type="transmembrane region" description="Helical" evidence="5">
    <location>
        <begin position="397"/>
        <end position="417"/>
    </location>
</feature>
<evidence type="ECO:0000313" key="8">
    <source>
        <dbReference type="Proteomes" id="UP001597299"/>
    </source>
</evidence>
<feature type="transmembrane region" description="Helical" evidence="5">
    <location>
        <begin position="69"/>
        <end position="91"/>
    </location>
</feature>
<organism evidence="7 8">
    <name type="scientific">Ancylobacter oerskovii</name>
    <dbReference type="NCBI Taxonomy" id="459519"/>
    <lineage>
        <taxon>Bacteria</taxon>
        <taxon>Pseudomonadati</taxon>
        <taxon>Pseudomonadota</taxon>
        <taxon>Alphaproteobacteria</taxon>
        <taxon>Hyphomicrobiales</taxon>
        <taxon>Xanthobacteraceae</taxon>
        <taxon>Ancylobacter</taxon>
    </lineage>
</organism>
<evidence type="ECO:0000313" key="7">
    <source>
        <dbReference type="EMBL" id="MFD2142010.1"/>
    </source>
</evidence>
<sequence length="420" mass="45006">MDMSSSERSTSPPVQAISSAGSRRWIVAAVLFLSVLAGFFDRISIAVLFTNTDFQAAMGTGFDPTRLGLLMTAFVIAYGFSNVFLSTLVDLFGPSRMLYLSIVLWGVFMALMGGVGSFTAMIVLRALLGVAEGPQFSIANSLVARWFPPHLRARGNSIWTIGSPLGSAIGFPLTTWLVISYGWRESFFVLAAFNILAILPLALLFVRDNAKGMEAAPVPVVSGPQPSYRESVRLFASDWRFWLIVVSSCGTLIYLWGLNSWLPSYLIHQRHIAPDKAGLYAALPFLSVFLGQIGGSYLSDRLGKRALVAGLGLAMAGVFMYFVSFMPSPQTTALMLSLSGLCWGTVTPVSYALILDVVPRGALATAVGLKNGLSNLAGALAPLVMGVIVSRTGSFDAAFLVLVGSSIIGGLLMLPLMRKY</sequence>
<dbReference type="PROSITE" id="PS50850">
    <property type="entry name" value="MFS"/>
    <property type="match status" value="1"/>
</dbReference>
<dbReference type="InterPro" id="IPR036259">
    <property type="entry name" value="MFS_trans_sf"/>
</dbReference>
<evidence type="ECO:0000256" key="2">
    <source>
        <dbReference type="ARBA" id="ARBA00022692"/>
    </source>
</evidence>
<dbReference type="SUPFAM" id="SSF103473">
    <property type="entry name" value="MFS general substrate transporter"/>
    <property type="match status" value="1"/>
</dbReference>
<evidence type="ECO:0000256" key="5">
    <source>
        <dbReference type="SAM" id="Phobius"/>
    </source>
</evidence>
<comment type="subcellular location">
    <subcellularLocation>
        <location evidence="1">Membrane</location>
        <topology evidence="1">Multi-pass membrane protein</topology>
    </subcellularLocation>
</comment>
<evidence type="ECO:0000256" key="1">
    <source>
        <dbReference type="ARBA" id="ARBA00004141"/>
    </source>
</evidence>
<feature type="transmembrane region" description="Helical" evidence="5">
    <location>
        <begin position="25"/>
        <end position="49"/>
    </location>
</feature>